<organism evidence="1 2">
    <name type="scientific">bacterium (Candidatus Blackallbacteria) CG17_big_fil_post_rev_8_21_14_2_50_48_46</name>
    <dbReference type="NCBI Taxonomy" id="2014261"/>
    <lineage>
        <taxon>Bacteria</taxon>
        <taxon>Candidatus Blackallbacteria</taxon>
    </lineage>
</organism>
<proteinExistence type="predicted"/>
<reference evidence="1 2" key="1">
    <citation type="submission" date="2017-09" db="EMBL/GenBank/DDBJ databases">
        <title>Depth-based differentiation of microbial function through sediment-hosted aquifers and enrichment of novel symbionts in the deep terrestrial subsurface.</title>
        <authorList>
            <person name="Probst A.J."/>
            <person name="Ladd B."/>
            <person name="Jarett J.K."/>
            <person name="Geller-Mcgrath D.E."/>
            <person name="Sieber C.M."/>
            <person name="Emerson J.B."/>
            <person name="Anantharaman K."/>
            <person name="Thomas B.C."/>
            <person name="Malmstrom R."/>
            <person name="Stieglmeier M."/>
            <person name="Klingl A."/>
            <person name="Woyke T."/>
            <person name="Ryan C.M."/>
            <person name="Banfield J.F."/>
        </authorList>
    </citation>
    <scope>NUCLEOTIDE SEQUENCE [LARGE SCALE GENOMIC DNA]</scope>
    <source>
        <strain evidence="1">CG17_big_fil_post_rev_8_21_14_2_50_48_46</strain>
    </source>
</reference>
<dbReference type="AlphaFoldDB" id="A0A2M7GB77"/>
<name>A0A2M7GB77_9BACT</name>
<evidence type="ECO:0000313" key="2">
    <source>
        <dbReference type="Proteomes" id="UP000231019"/>
    </source>
</evidence>
<sequence length="265" mass="29565">MPTFYFLGAMIKNKLFFSSLFIFSLLLNGCANKVRDIANFNKRVVFQFFVQGKLALNNENVTYYILINAPSGKKDVPLNPSTNGPRVNAPSLNDGPQFLAGRLPFIGQLPGDIASEWTDFYYLQGTADGQGTMGRGRFNNATKAPEIIQRNYPINNLWSKKTDSSFEVQILVNDLTSGTDTPGNLVFNLATSDSIDTGQGYVYDYWRSNIPFSVQTKTINSQIQDQDPNGQIIMRQIPGKPLPQLPIGVNQADVNIVSYNYRIIQ</sequence>
<dbReference type="EMBL" id="PFFQ01000004">
    <property type="protein sequence ID" value="PIW19441.1"/>
    <property type="molecule type" value="Genomic_DNA"/>
</dbReference>
<protein>
    <submittedName>
        <fullName evidence="1">Uncharacterized protein</fullName>
    </submittedName>
</protein>
<comment type="caution">
    <text evidence="1">The sequence shown here is derived from an EMBL/GenBank/DDBJ whole genome shotgun (WGS) entry which is preliminary data.</text>
</comment>
<dbReference type="Proteomes" id="UP000231019">
    <property type="component" value="Unassembled WGS sequence"/>
</dbReference>
<evidence type="ECO:0000313" key="1">
    <source>
        <dbReference type="EMBL" id="PIW19441.1"/>
    </source>
</evidence>
<accession>A0A2M7GB77</accession>
<gene>
    <name evidence="1" type="ORF">COW36_00975</name>
</gene>